<keyword evidence="2" id="KW-1133">Transmembrane helix</keyword>
<keyword evidence="6" id="KW-1185">Reference proteome</keyword>
<sequence length="1127" mass="115615">MKASFSTLLFLAVGAQANTPPVKVSTYDALNAAVLNGDHKILVESDITFAAPIEIPAGKNIRIYAKKNARQTLDGNGETQLFRVDGTLTLQHLVLAEGYATNGFCSYTENSGEACGGGAVHVDVDAHLIVDGCAFRDSQARYGGAIYTYGGAVDVSGSTFTENGAYEAGGAVWTYAHVALSISNCEFTGNVAIKAGAVFTGGDATIADSTFSGNVATASEPSDDDHAGGFWGGEGGAIWVNEDTVRVDRCAFEGNRARTEGAAIYVRNLGEAVVAATTFSGNQADCDGVVTTGRYSCVEGLDDVHPASDRAVVDCRDDCPGGSVGACAPVGDGVCQSCACELETGASTALVLEDVNPGAFNANADARAAFEADVGGRLGLVVDGDNAIDWVVASPLAVHDYGYTDDAKVTFGVAGDADALLAALLEALNVGGIPGWAVDLGPLGAAPVDVAASREAAETETFDRTEPGDTAVASSAIVVDGLDAADVDADGDVLEGLAAAVALAIGAAPNQVANVAAKWYPAYEGTDLYTNLASTVHFDVAVRAWPCGNQIFNPTSIRIDFDLTELENSEVWPRRPSSLVDFHTGAWPTKHWSSDSFTDAAGLEAALEAALDGGGLAAAVANERALRTAVLDEAATRTAIAAQTSAGPHGRVTRATSSAVVLSGVSAAAFADDGDAAGAFAEALADALAVDAGAVSAVEATAPGAYGSQRAQVAFELDDRRDARLVLDDLYRVALVDTTLNDYLRESDVAALRGAAIDWGETTRSLETLTFTHAKDDGTPAAATHAIVLDGVAPDVLAADADALRAFATSCAAVLGASHLQVSGVTSTAYHYVAGDELWVESCPTLEALPEDSALCPDDLDLDACDAPGRAIGDLCEGDGECGTDKHLDNCGNADDKNADIYRVVADIYRGPAHAGVVPRGALVAFDVALRAWPARSTPLRTAGATKAALLGALDGPFADAFRKYGAGTALAGAAINFVGSVAALDGEAVCCAAPDDDHHGAHHDPDDHESVHDAAAHHGAHPAPASSKKSSSSSDSSAVVAAAVAAIGLVIVLGAFAGYRVRRRSSPRETAHAGDVELEDVEPDRAAALGTFPKEHPSRVSDSRLFPIKQAHRETKSPLYPNAEMI</sequence>
<feature type="signal peptide" evidence="3">
    <location>
        <begin position="1"/>
        <end position="17"/>
    </location>
</feature>
<dbReference type="KEGG" id="aaf:AURANDRAFT_67088"/>
<dbReference type="Pfam" id="PF13229">
    <property type="entry name" value="Beta_helix"/>
    <property type="match status" value="1"/>
</dbReference>
<dbReference type="AlphaFoldDB" id="F0YJX3"/>
<dbReference type="EMBL" id="GL833149">
    <property type="protein sequence ID" value="EGB04580.1"/>
    <property type="molecule type" value="Genomic_DNA"/>
</dbReference>
<dbReference type="InterPro" id="IPR011050">
    <property type="entry name" value="Pectin_lyase_fold/virulence"/>
</dbReference>
<keyword evidence="2" id="KW-0472">Membrane</keyword>
<dbReference type="GeneID" id="20226075"/>
<protein>
    <recommendedName>
        <fullName evidence="4">Right handed beta helix domain-containing protein</fullName>
    </recommendedName>
</protein>
<evidence type="ECO:0000256" key="1">
    <source>
        <dbReference type="SAM" id="MobiDB-lite"/>
    </source>
</evidence>
<evidence type="ECO:0000313" key="5">
    <source>
        <dbReference type="EMBL" id="EGB04580.1"/>
    </source>
</evidence>
<dbReference type="Proteomes" id="UP000002729">
    <property type="component" value="Unassembled WGS sequence"/>
</dbReference>
<evidence type="ECO:0000256" key="3">
    <source>
        <dbReference type="SAM" id="SignalP"/>
    </source>
</evidence>
<organism evidence="6">
    <name type="scientific">Aureococcus anophagefferens</name>
    <name type="common">Harmful bloom alga</name>
    <dbReference type="NCBI Taxonomy" id="44056"/>
    <lineage>
        <taxon>Eukaryota</taxon>
        <taxon>Sar</taxon>
        <taxon>Stramenopiles</taxon>
        <taxon>Ochrophyta</taxon>
        <taxon>Pelagophyceae</taxon>
        <taxon>Pelagomonadales</taxon>
        <taxon>Pelagomonadaceae</taxon>
        <taxon>Aureococcus</taxon>
    </lineage>
</organism>
<dbReference type="InParanoid" id="F0YJX3"/>
<feature type="compositionally biased region" description="Basic and acidic residues" evidence="1">
    <location>
        <begin position="1094"/>
        <end position="1103"/>
    </location>
</feature>
<dbReference type="eggNOG" id="ENOG502SDXA">
    <property type="taxonomic scope" value="Eukaryota"/>
</dbReference>
<accession>F0YJX3</accession>
<evidence type="ECO:0000313" key="6">
    <source>
        <dbReference type="Proteomes" id="UP000002729"/>
    </source>
</evidence>
<reference evidence="5 6" key="1">
    <citation type="journal article" date="2011" name="Proc. Natl. Acad. Sci. U.S.A.">
        <title>Niche of harmful alga Aureococcus anophagefferens revealed through ecogenomics.</title>
        <authorList>
            <person name="Gobler C.J."/>
            <person name="Berry D.L."/>
            <person name="Dyhrman S.T."/>
            <person name="Wilhelm S.W."/>
            <person name="Salamov A."/>
            <person name="Lobanov A.V."/>
            <person name="Zhang Y."/>
            <person name="Collier J.L."/>
            <person name="Wurch L.L."/>
            <person name="Kustka A.B."/>
            <person name="Dill B.D."/>
            <person name="Shah M."/>
            <person name="VerBerkmoes N.C."/>
            <person name="Kuo A."/>
            <person name="Terry A."/>
            <person name="Pangilinan J."/>
            <person name="Lindquist E.A."/>
            <person name="Lucas S."/>
            <person name="Paulsen I.T."/>
            <person name="Hattenrath-Lehmann T.K."/>
            <person name="Talmage S.C."/>
            <person name="Walker E.A."/>
            <person name="Koch F."/>
            <person name="Burson A.M."/>
            <person name="Marcoval M.A."/>
            <person name="Tang Y.Z."/>
            <person name="Lecleir G.R."/>
            <person name="Coyne K.J."/>
            <person name="Berg G.M."/>
            <person name="Bertrand E.M."/>
            <person name="Saito M.A."/>
            <person name="Gladyshev V.N."/>
            <person name="Grigoriev I.V."/>
        </authorList>
    </citation>
    <scope>NUCLEOTIDE SEQUENCE [LARGE SCALE GENOMIC DNA]</scope>
    <source>
        <strain evidence="6">CCMP 1984</strain>
    </source>
</reference>
<dbReference type="PANTHER" id="PTHR11319:SF35">
    <property type="entry name" value="OUTER MEMBRANE PROTEIN PMPC-RELATED"/>
    <property type="match status" value="1"/>
</dbReference>
<dbReference type="RefSeq" id="XP_009040687.1">
    <property type="nucleotide sequence ID" value="XM_009042439.1"/>
</dbReference>
<dbReference type="InterPro" id="IPR039448">
    <property type="entry name" value="Beta_helix"/>
</dbReference>
<keyword evidence="2" id="KW-0812">Transmembrane</keyword>
<dbReference type="SUPFAM" id="SSF51126">
    <property type="entry name" value="Pectin lyase-like"/>
    <property type="match status" value="1"/>
</dbReference>
<feature type="compositionally biased region" description="Low complexity" evidence="1">
    <location>
        <begin position="1022"/>
        <end position="1034"/>
    </location>
</feature>
<feature type="compositionally biased region" description="Basic and acidic residues" evidence="1">
    <location>
        <begin position="997"/>
        <end position="1017"/>
    </location>
</feature>
<feature type="domain" description="Right handed beta helix" evidence="4">
    <location>
        <begin position="105"/>
        <end position="271"/>
    </location>
</feature>
<evidence type="ECO:0000259" key="4">
    <source>
        <dbReference type="Pfam" id="PF13229"/>
    </source>
</evidence>
<feature type="transmembrane region" description="Helical" evidence="2">
    <location>
        <begin position="1039"/>
        <end position="1060"/>
    </location>
</feature>
<dbReference type="PANTHER" id="PTHR11319">
    <property type="entry name" value="G PROTEIN-COUPLED RECEPTOR-RELATED"/>
    <property type="match status" value="1"/>
</dbReference>
<gene>
    <name evidence="5" type="ORF">AURANDRAFT_67088</name>
</gene>
<proteinExistence type="predicted"/>
<keyword evidence="3" id="KW-0732">Signal</keyword>
<name>F0YJX3_AURAN</name>
<dbReference type="OrthoDB" id="10662623at2759"/>
<feature type="region of interest" description="Disordered" evidence="1">
    <location>
        <begin position="1093"/>
        <end position="1127"/>
    </location>
</feature>
<evidence type="ECO:0000256" key="2">
    <source>
        <dbReference type="SAM" id="Phobius"/>
    </source>
</evidence>
<feature type="chain" id="PRO_5003263092" description="Right handed beta helix domain-containing protein" evidence="3">
    <location>
        <begin position="18"/>
        <end position="1127"/>
    </location>
</feature>
<feature type="region of interest" description="Disordered" evidence="1">
    <location>
        <begin position="997"/>
        <end position="1034"/>
    </location>
</feature>